<dbReference type="SUPFAM" id="SSF52151">
    <property type="entry name" value="FabD/lysophospholipase-like"/>
    <property type="match status" value="1"/>
</dbReference>
<dbReference type="PROSITE" id="PS51635">
    <property type="entry name" value="PNPLA"/>
    <property type="match status" value="1"/>
</dbReference>
<feature type="compositionally biased region" description="Basic residues" evidence="5">
    <location>
        <begin position="688"/>
        <end position="702"/>
    </location>
</feature>
<keyword evidence="1 4" id="KW-0378">Hydrolase</keyword>
<feature type="active site" description="Nucleophile" evidence="4">
    <location>
        <position position="275"/>
    </location>
</feature>
<dbReference type="EMBL" id="JAWRVI010000124">
    <property type="protein sequence ID" value="KAK4075252.1"/>
    <property type="molecule type" value="Genomic_DNA"/>
</dbReference>
<protein>
    <recommendedName>
        <fullName evidence="6">PNPLA domain-containing protein</fullName>
    </recommendedName>
</protein>
<evidence type="ECO:0000256" key="4">
    <source>
        <dbReference type="PROSITE-ProRule" id="PRU01161"/>
    </source>
</evidence>
<feature type="active site" description="Proton acceptor" evidence="4">
    <location>
        <position position="424"/>
    </location>
</feature>
<sequence length="702" mass="78618">MRAVRSDVRFYRPWLVVVLGGSHWRQERVETVAAQHFERALPEPLESHFSGIQFIKMLEDDSYANIRPVLAEKSGQVRRAHAQARALFSVEHFVCLIDRAFDMVSSPSFESFDYVAAARQDFPVSTELHTHMNNFVHLVPPTSDLRTFATDVIASSILLDQYPPGMHLFKPEDAFDRLYRPTCLEVGREAFQIDRSGGLLLPSAFTRSVLAHLKRLFKQLEQVRIRPPTAGQTILCIEGGGVCGIIPLINLMLIQEALELEIPIQEFFTLAYGTSAGALALLALFMEGWSPERCVAAFEELAKEAFEPPPGATIWKWMMSLASDSVYPASGIEEALKRVHGRQRITDASYATTIGTKVGILAVTIHDPTVYLFNNYNGIGEKRNGYRVLKGFDSVETWEVARSSSAAPAYFPPKHIEGLGSFMDGGVTGGNNPIFTARSEFEALKPNDAAEEPDLLMNLGTGSVVPYSSNSSKARPILDAWFVRLPRAYLKLLRGDKAWNDYMSVRKAEDKSRSYRLDINLPRSLSLDDVTSIPMLKSLVYKDKDLYKTIKEITSRLFATLFYFELTELPVRSGSRLVISGRIMCTRKADDKALPAIFQRLRKSTFYLNGRRLTAPFGTNEHGNLLRTISFCSGETIMIDLREQGGNHSFPLSGSPYNVSKLISQGGLRACFGTALHKRKAVDEPHRRPARKRKLMKAHGFP</sequence>
<dbReference type="PANTHER" id="PTHR24185">
    <property type="entry name" value="CALCIUM-INDEPENDENT PHOSPHOLIPASE A2-GAMMA"/>
    <property type="match status" value="1"/>
</dbReference>
<feature type="region of interest" description="Disordered" evidence="5">
    <location>
        <begin position="682"/>
        <end position="702"/>
    </location>
</feature>
<feature type="short sequence motif" description="GXSXG" evidence="4">
    <location>
        <begin position="273"/>
        <end position="277"/>
    </location>
</feature>
<evidence type="ECO:0000256" key="5">
    <source>
        <dbReference type="SAM" id="MobiDB-lite"/>
    </source>
</evidence>
<dbReference type="PANTHER" id="PTHR24185:SF1">
    <property type="entry name" value="CALCIUM-INDEPENDENT PHOSPHOLIPASE A2-GAMMA"/>
    <property type="match status" value="1"/>
</dbReference>
<feature type="domain" description="PNPLA" evidence="6">
    <location>
        <begin position="235"/>
        <end position="438"/>
    </location>
</feature>
<keyword evidence="2 4" id="KW-0442">Lipid degradation</keyword>
<name>A0ABR0BGD7_PURLI</name>
<evidence type="ECO:0000313" key="8">
    <source>
        <dbReference type="Proteomes" id="UP001287286"/>
    </source>
</evidence>
<evidence type="ECO:0000256" key="2">
    <source>
        <dbReference type="ARBA" id="ARBA00022963"/>
    </source>
</evidence>
<keyword evidence="3 4" id="KW-0443">Lipid metabolism</keyword>
<dbReference type="CDD" id="cd07199">
    <property type="entry name" value="Pat17_PNPLA8_PNPLA9_like"/>
    <property type="match status" value="1"/>
</dbReference>
<dbReference type="Gene3D" id="3.40.1090.10">
    <property type="entry name" value="Cytosolic phospholipase A2 catalytic domain"/>
    <property type="match status" value="1"/>
</dbReference>
<gene>
    <name evidence="7" type="ORF">Purlil1_12705</name>
</gene>
<proteinExistence type="predicted"/>
<comment type="caution">
    <text evidence="7">The sequence shown here is derived from an EMBL/GenBank/DDBJ whole genome shotgun (WGS) entry which is preliminary data.</text>
</comment>
<accession>A0ABR0BGD7</accession>
<reference evidence="7 8" key="1">
    <citation type="journal article" date="2024" name="Microbiol. Resour. Announc.">
        <title>Genome annotations for the ascomycete fungi Trichoderma harzianum, Trichoderma aggressivum, and Purpureocillium lilacinum.</title>
        <authorList>
            <person name="Beijen E.P.W."/>
            <person name="Ohm R.A."/>
        </authorList>
    </citation>
    <scope>NUCLEOTIDE SEQUENCE [LARGE SCALE GENOMIC DNA]</scope>
    <source>
        <strain evidence="7 8">CBS 150709</strain>
    </source>
</reference>
<feature type="short sequence motif" description="GXGXXG" evidence="4">
    <location>
        <begin position="239"/>
        <end position="244"/>
    </location>
</feature>
<feature type="short sequence motif" description="DGA/G" evidence="4">
    <location>
        <begin position="424"/>
        <end position="426"/>
    </location>
</feature>
<evidence type="ECO:0000259" key="6">
    <source>
        <dbReference type="PROSITE" id="PS51635"/>
    </source>
</evidence>
<evidence type="ECO:0000256" key="3">
    <source>
        <dbReference type="ARBA" id="ARBA00023098"/>
    </source>
</evidence>
<evidence type="ECO:0000313" key="7">
    <source>
        <dbReference type="EMBL" id="KAK4075252.1"/>
    </source>
</evidence>
<organism evidence="7 8">
    <name type="scientific">Purpureocillium lilacinum</name>
    <name type="common">Paecilomyces lilacinus</name>
    <dbReference type="NCBI Taxonomy" id="33203"/>
    <lineage>
        <taxon>Eukaryota</taxon>
        <taxon>Fungi</taxon>
        <taxon>Dikarya</taxon>
        <taxon>Ascomycota</taxon>
        <taxon>Pezizomycotina</taxon>
        <taxon>Sordariomycetes</taxon>
        <taxon>Hypocreomycetidae</taxon>
        <taxon>Hypocreales</taxon>
        <taxon>Ophiocordycipitaceae</taxon>
        <taxon>Purpureocillium</taxon>
    </lineage>
</organism>
<dbReference type="Pfam" id="PF01734">
    <property type="entry name" value="Patatin"/>
    <property type="match status" value="1"/>
</dbReference>
<evidence type="ECO:0000256" key="1">
    <source>
        <dbReference type="ARBA" id="ARBA00022801"/>
    </source>
</evidence>
<dbReference type="Proteomes" id="UP001287286">
    <property type="component" value="Unassembled WGS sequence"/>
</dbReference>
<dbReference type="InterPro" id="IPR016035">
    <property type="entry name" value="Acyl_Trfase/lysoPLipase"/>
</dbReference>
<dbReference type="InterPro" id="IPR002641">
    <property type="entry name" value="PNPLA_dom"/>
</dbReference>
<keyword evidence="8" id="KW-1185">Reference proteome</keyword>